<dbReference type="PANTHER" id="PTHR28264">
    <property type="entry name" value="CYTOCHROME C OXIDASE SUBUNIT 7A"/>
    <property type="match status" value="1"/>
</dbReference>
<proteinExistence type="inferred from homology"/>
<evidence type="ECO:0000256" key="13">
    <source>
        <dbReference type="SAM" id="Phobius"/>
    </source>
</evidence>
<dbReference type="PIRSF" id="PIRSF000283">
    <property type="entry name" value="COX9"/>
    <property type="match status" value="1"/>
</dbReference>
<gene>
    <name evidence="14" type="ORF">DASC09_016480</name>
</gene>
<dbReference type="EMBL" id="BTFZ01000002">
    <property type="protein sequence ID" value="GMM34323.1"/>
    <property type="molecule type" value="Genomic_DNA"/>
</dbReference>
<evidence type="ECO:0000256" key="12">
    <source>
        <dbReference type="PIRNR" id="PIRNR000283"/>
    </source>
</evidence>
<dbReference type="CDD" id="cd22888">
    <property type="entry name" value="CcO_VIIa_fungal"/>
    <property type="match status" value="1"/>
</dbReference>
<dbReference type="RefSeq" id="XP_064851323.1">
    <property type="nucleotide sequence ID" value="XM_064995251.1"/>
</dbReference>
<comment type="subcellular location">
    <subcellularLocation>
        <location evidence="1">Mitochondrion inner membrane</location>
        <topology evidence="1">Single-pass membrane protein</topology>
    </subcellularLocation>
</comment>
<sequence>MPIAPITGSLKRRAATDLVIGLALGTLGGSWYWWSFHKGVVSKREDYYQQLAAAKQAEDA</sequence>
<dbReference type="PANTHER" id="PTHR28264:SF1">
    <property type="entry name" value="CYTOCHROME C OXIDASE SUBUNIT 6C"/>
    <property type="match status" value="1"/>
</dbReference>
<keyword evidence="8 12" id="KW-0560">Oxidoreductase</keyword>
<comment type="pathway">
    <text evidence="2 12">Energy metabolism; oxidative phosphorylation.</text>
</comment>
<keyword evidence="10 12" id="KW-0472">Membrane</keyword>
<name>A0AAV5QHJ1_9ASCO</name>
<dbReference type="GeneID" id="90072302"/>
<comment type="caution">
    <text evidence="14">The sequence shown here is derived from an EMBL/GenBank/DDBJ whole genome shotgun (WGS) entry which is preliminary data.</text>
</comment>
<keyword evidence="5 13" id="KW-0812">Transmembrane</keyword>
<dbReference type="GO" id="GO:0005743">
    <property type="term" value="C:mitochondrial inner membrane"/>
    <property type="evidence" value="ECO:0007669"/>
    <property type="project" value="UniProtKB-SubCell"/>
</dbReference>
<evidence type="ECO:0000256" key="8">
    <source>
        <dbReference type="ARBA" id="ARBA00023002"/>
    </source>
</evidence>
<dbReference type="GO" id="GO:0016491">
    <property type="term" value="F:oxidoreductase activity"/>
    <property type="evidence" value="ECO:0007669"/>
    <property type="project" value="UniProtKB-KW"/>
</dbReference>
<evidence type="ECO:0000256" key="4">
    <source>
        <dbReference type="ARBA" id="ARBA00016081"/>
    </source>
</evidence>
<comment type="function">
    <text evidence="12">Component of the cytochrome c oxidase, the last enzyme in the mitochondrial electron transport chain which drives oxidative phosphorylation.</text>
</comment>
<evidence type="ECO:0000256" key="11">
    <source>
        <dbReference type="ARBA" id="ARBA00031091"/>
    </source>
</evidence>
<evidence type="ECO:0000256" key="3">
    <source>
        <dbReference type="ARBA" id="ARBA00008862"/>
    </source>
</evidence>
<dbReference type="GO" id="GO:0004129">
    <property type="term" value="F:cytochrome-c oxidase activity"/>
    <property type="evidence" value="ECO:0007669"/>
    <property type="project" value="TreeGrafter"/>
</dbReference>
<evidence type="ECO:0000256" key="1">
    <source>
        <dbReference type="ARBA" id="ARBA00004434"/>
    </source>
</evidence>
<evidence type="ECO:0000313" key="15">
    <source>
        <dbReference type="Proteomes" id="UP001360560"/>
    </source>
</evidence>
<evidence type="ECO:0000256" key="6">
    <source>
        <dbReference type="ARBA" id="ARBA00022792"/>
    </source>
</evidence>
<keyword evidence="15" id="KW-1185">Reference proteome</keyword>
<evidence type="ECO:0000256" key="7">
    <source>
        <dbReference type="ARBA" id="ARBA00022989"/>
    </source>
</evidence>
<keyword evidence="7 13" id="KW-1133">Transmembrane helix</keyword>
<protein>
    <recommendedName>
        <fullName evidence="4 12">Cytochrome c oxidase subunit 9, mitochondrial</fullName>
    </recommendedName>
    <alternativeName>
        <fullName evidence="11 12">Cytochrome c oxidase polypeptide VIIA</fullName>
    </alternativeName>
</protein>
<evidence type="ECO:0000256" key="9">
    <source>
        <dbReference type="ARBA" id="ARBA00023128"/>
    </source>
</evidence>
<keyword evidence="9 12" id="KW-0496">Mitochondrion</keyword>
<reference evidence="14 15" key="1">
    <citation type="journal article" date="2023" name="Elife">
        <title>Identification of key yeast species and microbe-microbe interactions impacting larval growth of Drosophila in the wild.</title>
        <authorList>
            <person name="Mure A."/>
            <person name="Sugiura Y."/>
            <person name="Maeda R."/>
            <person name="Honda K."/>
            <person name="Sakurai N."/>
            <person name="Takahashi Y."/>
            <person name="Watada M."/>
            <person name="Katoh T."/>
            <person name="Gotoh A."/>
            <person name="Gotoh Y."/>
            <person name="Taniguchi I."/>
            <person name="Nakamura K."/>
            <person name="Hayashi T."/>
            <person name="Katayama T."/>
            <person name="Uemura T."/>
            <person name="Hattori Y."/>
        </authorList>
    </citation>
    <scope>NUCLEOTIDE SEQUENCE [LARGE SCALE GENOMIC DNA]</scope>
    <source>
        <strain evidence="14 15">SC-9</strain>
    </source>
</reference>
<dbReference type="GO" id="GO:0006123">
    <property type="term" value="P:mitochondrial electron transport, cytochrome c to oxygen"/>
    <property type="evidence" value="ECO:0007669"/>
    <property type="project" value="InterPro"/>
</dbReference>
<dbReference type="AlphaFoldDB" id="A0AAV5QHJ1"/>
<dbReference type="InterPro" id="IPR014368">
    <property type="entry name" value="Cyt_c_oxidase_su7a_fun"/>
</dbReference>
<comment type="similarity">
    <text evidence="3 12">Belongs to the fungal cytochrome c oxidase subunit 7a family.</text>
</comment>
<organism evidence="14 15">
    <name type="scientific">Saccharomycopsis crataegensis</name>
    <dbReference type="NCBI Taxonomy" id="43959"/>
    <lineage>
        <taxon>Eukaryota</taxon>
        <taxon>Fungi</taxon>
        <taxon>Dikarya</taxon>
        <taxon>Ascomycota</taxon>
        <taxon>Saccharomycotina</taxon>
        <taxon>Saccharomycetes</taxon>
        <taxon>Saccharomycopsidaceae</taxon>
        <taxon>Saccharomycopsis</taxon>
    </lineage>
</organism>
<accession>A0AAV5QHJ1</accession>
<evidence type="ECO:0000256" key="2">
    <source>
        <dbReference type="ARBA" id="ARBA00004673"/>
    </source>
</evidence>
<evidence type="ECO:0000256" key="10">
    <source>
        <dbReference type="ARBA" id="ARBA00023136"/>
    </source>
</evidence>
<keyword evidence="6 12" id="KW-0999">Mitochondrion inner membrane</keyword>
<dbReference type="Proteomes" id="UP001360560">
    <property type="component" value="Unassembled WGS sequence"/>
</dbReference>
<evidence type="ECO:0000256" key="5">
    <source>
        <dbReference type="ARBA" id="ARBA00022692"/>
    </source>
</evidence>
<feature type="transmembrane region" description="Helical" evidence="13">
    <location>
        <begin position="14"/>
        <end position="34"/>
    </location>
</feature>
<evidence type="ECO:0000313" key="14">
    <source>
        <dbReference type="EMBL" id="GMM34323.1"/>
    </source>
</evidence>